<keyword evidence="3" id="KW-0804">Transcription</keyword>
<dbReference type="GO" id="GO:0003677">
    <property type="term" value="F:DNA binding"/>
    <property type="evidence" value="ECO:0007669"/>
    <property type="project" value="UniProtKB-KW"/>
</dbReference>
<dbReference type="Pfam" id="PF00392">
    <property type="entry name" value="GntR"/>
    <property type="match status" value="1"/>
</dbReference>
<dbReference type="InterPro" id="IPR008920">
    <property type="entry name" value="TF_FadR/GntR_C"/>
</dbReference>
<dbReference type="SUPFAM" id="SSF48008">
    <property type="entry name" value="GntR ligand-binding domain-like"/>
    <property type="match status" value="1"/>
</dbReference>
<dbReference type="GO" id="GO:0003700">
    <property type="term" value="F:DNA-binding transcription factor activity"/>
    <property type="evidence" value="ECO:0007669"/>
    <property type="project" value="InterPro"/>
</dbReference>
<reference evidence="5" key="1">
    <citation type="submission" date="2023-05" db="EMBL/GenBank/DDBJ databases">
        <title>Metabolic capabilities are highly conserved among human nasal-associated Corynebacterium species in pangenomic analyses.</title>
        <authorList>
            <person name="Tran T.H."/>
            <person name="Roberts A.Q."/>
            <person name="Escapa I.F."/>
            <person name="Gao W."/>
            <person name="Conlan S."/>
            <person name="Kong H."/>
            <person name="Segre J.A."/>
            <person name="Kelly M.S."/>
            <person name="Lemon K.P."/>
        </authorList>
    </citation>
    <scope>NUCLEOTIDE SEQUENCE</scope>
    <source>
        <strain evidence="5">KPL2654</strain>
    </source>
</reference>
<organism evidence="5 6">
    <name type="scientific">Corynebacterium propinquum</name>
    <dbReference type="NCBI Taxonomy" id="43769"/>
    <lineage>
        <taxon>Bacteria</taxon>
        <taxon>Bacillati</taxon>
        <taxon>Actinomycetota</taxon>
        <taxon>Actinomycetes</taxon>
        <taxon>Mycobacteriales</taxon>
        <taxon>Corynebacteriaceae</taxon>
        <taxon>Corynebacterium</taxon>
    </lineage>
</organism>
<dbReference type="EMBL" id="JASNVP010000005">
    <property type="protein sequence ID" value="MDK4326181.1"/>
    <property type="molecule type" value="Genomic_DNA"/>
</dbReference>
<dbReference type="Proteomes" id="UP001226160">
    <property type="component" value="Unassembled WGS sequence"/>
</dbReference>
<evidence type="ECO:0000256" key="2">
    <source>
        <dbReference type="ARBA" id="ARBA00023125"/>
    </source>
</evidence>
<dbReference type="PANTHER" id="PTHR43537:SF45">
    <property type="entry name" value="GNTR FAMILY REGULATORY PROTEIN"/>
    <property type="match status" value="1"/>
</dbReference>
<dbReference type="RefSeq" id="WP_126844792.1">
    <property type="nucleotide sequence ID" value="NZ_CP091865.1"/>
</dbReference>
<evidence type="ECO:0000259" key="4">
    <source>
        <dbReference type="PROSITE" id="PS50949"/>
    </source>
</evidence>
<proteinExistence type="predicted"/>
<evidence type="ECO:0000256" key="1">
    <source>
        <dbReference type="ARBA" id="ARBA00023015"/>
    </source>
</evidence>
<dbReference type="PANTHER" id="PTHR43537">
    <property type="entry name" value="TRANSCRIPTIONAL REGULATOR, GNTR FAMILY"/>
    <property type="match status" value="1"/>
</dbReference>
<dbReference type="Gene3D" id="1.10.10.10">
    <property type="entry name" value="Winged helix-like DNA-binding domain superfamily/Winged helix DNA-binding domain"/>
    <property type="match status" value="1"/>
</dbReference>
<protein>
    <submittedName>
        <fullName evidence="5">GntR family transcriptional regulator</fullName>
    </submittedName>
</protein>
<accession>A0AAP4BVP5</accession>
<gene>
    <name evidence="5" type="ORF">QPX54_06595</name>
</gene>
<dbReference type="CDD" id="cd07377">
    <property type="entry name" value="WHTH_GntR"/>
    <property type="match status" value="1"/>
</dbReference>
<keyword evidence="1" id="KW-0805">Transcription regulation</keyword>
<name>A0AAP4BVP5_9CORY</name>
<keyword evidence="2" id="KW-0238">DNA-binding</keyword>
<dbReference type="InterPro" id="IPR036388">
    <property type="entry name" value="WH-like_DNA-bd_sf"/>
</dbReference>
<dbReference type="AlphaFoldDB" id="A0AAP4BVP5"/>
<dbReference type="Pfam" id="PF07729">
    <property type="entry name" value="FCD"/>
    <property type="match status" value="1"/>
</dbReference>
<comment type="caution">
    <text evidence="5">The sequence shown here is derived from an EMBL/GenBank/DDBJ whole genome shotgun (WGS) entry which is preliminary data.</text>
</comment>
<feature type="domain" description="HTH gntR-type" evidence="4">
    <location>
        <begin position="14"/>
        <end position="81"/>
    </location>
</feature>
<evidence type="ECO:0000256" key="3">
    <source>
        <dbReference type="ARBA" id="ARBA00023163"/>
    </source>
</evidence>
<dbReference type="SMART" id="SM00345">
    <property type="entry name" value="HTH_GNTR"/>
    <property type="match status" value="1"/>
</dbReference>
<dbReference type="PROSITE" id="PS50949">
    <property type="entry name" value="HTH_GNTR"/>
    <property type="match status" value="1"/>
</dbReference>
<dbReference type="SUPFAM" id="SSF46785">
    <property type="entry name" value="Winged helix' DNA-binding domain"/>
    <property type="match status" value="1"/>
</dbReference>
<dbReference type="InterPro" id="IPR036390">
    <property type="entry name" value="WH_DNA-bd_sf"/>
</dbReference>
<dbReference type="SMART" id="SM00895">
    <property type="entry name" value="FCD"/>
    <property type="match status" value="1"/>
</dbReference>
<evidence type="ECO:0000313" key="6">
    <source>
        <dbReference type="Proteomes" id="UP001226160"/>
    </source>
</evidence>
<dbReference type="Gene3D" id="1.20.120.530">
    <property type="entry name" value="GntR ligand-binding domain-like"/>
    <property type="match status" value="1"/>
</dbReference>
<dbReference type="InterPro" id="IPR000524">
    <property type="entry name" value="Tscrpt_reg_HTH_GntR"/>
</dbReference>
<dbReference type="InterPro" id="IPR011711">
    <property type="entry name" value="GntR_C"/>
</dbReference>
<evidence type="ECO:0000313" key="5">
    <source>
        <dbReference type="EMBL" id="MDK4326181.1"/>
    </source>
</evidence>
<sequence length="222" mass="24136">MAHAQIPQISARATSLRDQVSESIRAGLISGELAPGQIYSAPQLAAQMGVSATPVREAMLYFEREGMVTKMRNTGYKVTELSDDILDGAAEARILLEVPTMAKVARICTGDIAEKVAELRALAHELNDAAERGDLVSYLQADLRFHCDFLALAGNPVIVETVSSLRTRSRVTGLRRLAEADSLVASSREHEAMIDAALEQDANAMEAIVRTHIGHVRKEWAD</sequence>